<reference evidence="1" key="1">
    <citation type="submission" date="2022-04" db="EMBL/GenBank/DDBJ databases">
        <title>Genome of the entomopathogenic fungus Entomophthora muscae.</title>
        <authorList>
            <person name="Elya C."/>
            <person name="Lovett B.R."/>
            <person name="Lee E."/>
            <person name="Macias A.M."/>
            <person name="Hajek A.E."/>
            <person name="De Bivort B.L."/>
            <person name="Kasson M.T."/>
            <person name="De Fine Licht H.H."/>
            <person name="Stajich J.E."/>
        </authorList>
    </citation>
    <scope>NUCLEOTIDE SEQUENCE</scope>
    <source>
        <strain evidence="1">Berkeley</strain>
    </source>
</reference>
<dbReference type="EMBL" id="QTSX02002134">
    <property type="protein sequence ID" value="KAJ9078891.1"/>
    <property type="molecule type" value="Genomic_DNA"/>
</dbReference>
<comment type="caution">
    <text evidence="1">The sequence shown here is derived from an EMBL/GenBank/DDBJ whole genome shotgun (WGS) entry which is preliminary data.</text>
</comment>
<sequence>MKKRTEKKMVRSQKLLSSQVEEKTLTASSNQSSPPIGPDPDIPDCNTSLLDQEACPKRYFPNKEEINKDLLHRVLAVNTVTRMQAIRTKSISSKEAVDTISIPYAEQLSMSYTKVTHESDSIKKLSQLLRLVQVSTNLDTLKSLKPNLTTALELFLAQFKGLEIHKVTQITSSNYGEQHNCTYIKLAAHKLWVRAILYSGAPGNVVLTRLFKKLKLAPELDYNEEFGTAGPDNTKALGAYLSLPLSFGKLVVTTPAIVLRNGIYDISIGTSFMATYRTIINHQDSTFSILGHYVPMFYNSNRPRDLLTRKVHYINMAYTDGDMPVVYTLRQRKIKVLPLATKEYKGIPLYSSSEFSIPNCSQVIHNTGLSLSFPKGMHGEVSGLHNGLQLEPWILLEIVIPSLEEILVLLENLSDKSLKVKKHQLLGYMKLKKNSSLMEVTSFGEFSEFTLLCNQPSVLLLILCDSINGLKEDQKDQAI</sequence>
<accession>A0ACC2TWN5</accession>
<proteinExistence type="predicted"/>
<evidence type="ECO:0000313" key="1">
    <source>
        <dbReference type="EMBL" id="KAJ9078891.1"/>
    </source>
</evidence>
<keyword evidence="2" id="KW-1185">Reference proteome</keyword>
<gene>
    <name evidence="1" type="ORF">DSO57_1002127</name>
</gene>
<dbReference type="Proteomes" id="UP001165960">
    <property type="component" value="Unassembled WGS sequence"/>
</dbReference>
<organism evidence="1 2">
    <name type="scientific">Entomophthora muscae</name>
    <dbReference type="NCBI Taxonomy" id="34485"/>
    <lineage>
        <taxon>Eukaryota</taxon>
        <taxon>Fungi</taxon>
        <taxon>Fungi incertae sedis</taxon>
        <taxon>Zoopagomycota</taxon>
        <taxon>Entomophthoromycotina</taxon>
        <taxon>Entomophthoromycetes</taxon>
        <taxon>Entomophthorales</taxon>
        <taxon>Entomophthoraceae</taxon>
        <taxon>Entomophthora</taxon>
    </lineage>
</organism>
<name>A0ACC2TWN5_9FUNG</name>
<evidence type="ECO:0000313" key="2">
    <source>
        <dbReference type="Proteomes" id="UP001165960"/>
    </source>
</evidence>
<protein>
    <submittedName>
        <fullName evidence="1">Uncharacterized protein</fullName>
    </submittedName>
</protein>